<dbReference type="GO" id="GO:0000271">
    <property type="term" value="P:polysaccharide biosynthetic process"/>
    <property type="evidence" value="ECO:0007669"/>
    <property type="project" value="InterPro"/>
</dbReference>
<dbReference type="Pfam" id="PF03721">
    <property type="entry name" value="UDPG_MGDP_dh_N"/>
    <property type="match status" value="1"/>
</dbReference>
<dbReference type="Pfam" id="PF00984">
    <property type="entry name" value="UDPG_MGDP_dh"/>
    <property type="match status" value="1"/>
</dbReference>
<organism evidence="7 8">
    <name type="scientific">Xanthomonas hortorum pv. hederae</name>
    <dbReference type="NCBI Taxonomy" id="453603"/>
    <lineage>
        <taxon>Bacteria</taxon>
        <taxon>Pseudomonadati</taxon>
        <taxon>Pseudomonadota</taxon>
        <taxon>Gammaproteobacteria</taxon>
        <taxon>Lysobacterales</taxon>
        <taxon>Lysobacteraceae</taxon>
        <taxon>Xanthomonas</taxon>
    </lineage>
</organism>
<accession>A0A9X4BVK6</accession>
<dbReference type="InterPro" id="IPR036220">
    <property type="entry name" value="UDP-Glc/GDP-Man_DH_C_sf"/>
</dbReference>
<dbReference type="Proteomes" id="UP001140230">
    <property type="component" value="Unassembled WGS sequence"/>
</dbReference>
<evidence type="ECO:0000256" key="5">
    <source>
        <dbReference type="PIRNR" id="PIRNR000124"/>
    </source>
</evidence>
<dbReference type="PIRSF" id="PIRSF000124">
    <property type="entry name" value="UDPglc_GDPman_dh"/>
    <property type="match status" value="1"/>
</dbReference>
<dbReference type="SUPFAM" id="SSF51735">
    <property type="entry name" value="NAD(P)-binding Rossmann-fold domains"/>
    <property type="match status" value="1"/>
</dbReference>
<dbReference type="InterPro" id="IPR017476">
    <property type="entry name" value="UDP-Glc/GDP-Man"/>
</dbReference>
<dbReference type="GO" id="GO:0016616">
    <property type="term" value="F:oxidoreductase activity, acting on the CH-OH group of donors, NAD or NADP as acceptor"/>
    <property type="evidence" value="ECO:0007669"/>
    <property type="project" value="InterPro"/>
</dbReference>
<proteinExistence type="inferred from homology"/>
<keyword evidence="4" id="KW-0520">NAD</keyword>
<protein>
    <recommendedName>
        <fullName evidence="2">UDP-glucose 6-dehydrogenase</fullName>
    </recommendedName>
</protein>
<keyword evidence="3" id="KW-0560">Oxidoreductase</keyword>
<evidence type="ECO:0000256" key="4">
    <source>
        <dbReference type="ARBA" id="ARBA00023027"/>
    </source>
</evidence>
<dbReference type="Gene3D" id="3.40.50.720">
    <property type="entry name" value="NAD(P)-binding Rossmann-like Domain"/>
    <property type="match status" value="2"/>
</dbReference>
<evidence type="ECO:0000259" key="6">
    <source>
        <dbReference type="SMART" id="SM00984"/>
    </source>
</evidence>
<reference evidence="7" key="1">
    <citation type="journal article" date="2022" name="Phytopathology">
        <title>Whole genome sequencing-based tracing of a 2022 introduction and outbreak of Xanthomonas hortorum pv. pelargonii.</title>
        <authorList>
            <person name="Iruegas Bocardo F."/>
            <person name="Weisberg A.J."/>
            <person name="Riutta E.R."/>
            <person name="Kilday K.B."/>
            <person name="Bonkowski J.C."/>
            <person name="Creswell T.C."/>
            <person name="Daughtrey M."/>
            <person name="Rane K.K."/>
            <person name="Grunwald N.J."/>
            <person name="Chang J.H."/>
            <person name="Putnam M."/>
        </authorList>
    </citation>
    <scope>NUCLEOTIDE SEQUENCE</scope>
    <source>
        <strain evidence="7">22-338</strain>
    </source>
</reference>
<dbReference type="PIRSF" id="PIRSF500136">
    <property type="entry name" value="UDP_ManNAc_DH"/>
    <property type="match status" value="1"/>
</dbReference>
<dbReference type="SUPFAM" id="SSF48179">
    <property type="entry name" value="6-phosphogluconate dehydrogenase C-terminal domain-like"/>
    <property type="match status" value="1"/>
</dbReference>
<dbReference type="SMART" id="SM00984">
    <property type="entry name" value="UDPG_MGDP_dh_C"/>
    <property type="match status" value="1"/>
</dbReference>
<dbReference type="InterPro" id="IPR014026">
    <property type="entry name" value="UDP-Glc/GDP-Man_DH_dimer"/>
</dbReference>
<evidence type="ECO:0000256" key="3">
    <source>
        <dbReference type="ARBA" id="ARBA00023002"/>
    </source>
</evidence>
<dbReference type="PANTHER" id="PTHR43750">
    <property type="entry name" value="UDP-GLUCOSE 6-DEHYDROGENASE TUAD"/>
    <property type="match status" value="1"/>
</dbReference>
<comment type="similarity">
    <text evidence="1 5">Belongs to the UDP-glucose/GDP-mannose dehydrogenase family.</text>
</comment>
<sequence length="497" mass="55298">MLSDVGVCACAGCAGHRCNCERQEAESRSEHACRGSPRGLRPGPHRAFRDIRARMRPPRHAVVRGTQKEECRPSRRAITTGERMKVGFVGLGKLGLPCAVAMADKGHDVMGYDCLTQNMSKAERTYRETGPDGRSDFNQTLRDSNLRFCELKELAEHSDVIFVAVQTPHLPEFEGISRIGEARADFDYTYLCEAMRGLAAVIERDTIVVVISTVLPGTMRNVVVPLINARMKLVYNPFFIAMGTTIVDFLNPEFVLLGAHDPAALDTIKAFYAGLVTAPVHATTLENAELIKLLYNTYIGMKIVFANVAMEICHKTPNTDVDDVVACLALANRRLISDKYLSGGMGDGGGCHPRDNIAMSWYARKTGLSFDWFENVMQARESQTRWLADLMQSYRLPLTILGYAYKEETNITTGSAAILLKNLLEERKAEVLLFDPYVDADDRHIPRDAPRVYLIGCRHAALQDYHFISGSVVLDPWRYLRSVSEGVEYRPIGIGVG</sequence>
<dbReference type="InterPro" id="IPR008927">
    <property type="entry name" value="6-PGluconate_DH-like_C_sf"/>
</dbReference>
<gene>
    <name evidence="7" type="ORF">NY667_22165</name>
</gene>
<dbReference type="RefSeq" id="WP_273664684.1">
    <property type="nucleotide sequence ID" value="NZ_CP168178.1"/>
</dbReference>
<dbReference type="GO" id="GO:0051287">
    <property type="term" value="F:NAD binding"/>
    <property type="evidence" value="ECO:0007669"/>
    <property type="project" value="InterPro"/>
</dbReference>
<dbReference type="PANTHER" id="PTHR43750:SF3">
    <property type="entry name" value="UDP-GLUCOSE 6-DEHYDROGENASE TUAD"/>
    <property type="match status" value="1"/>
</dbReference>
<reference evidence="7" key="2">
    <citation type="submission" date="2022-08" db="EMBL/GenBank/DDBJ databases">
        <authorList>
            <person name="Iruegas-Bocardo F."/>
            <person name="Weisberg A.J."/>
            <person name="Riutta E.R."/>
            <person name="Kilday K."/>
            <person name="Bonkowski J.C."/>
            <person name="Creswell T."/>
            <person name="Daughtrey M.L."/>
            <person name="Rane K."/>
            <person name="Grunwald N.J."/>
            <person name="Chang J.H."/>
            <person name="Putnam M.L."/>
        </authorList>
    </citation>
    <scope>NUCLEOTIDE SEQUENCE</scope>
    <source>
        <strain evidence="7">22-338</strain>
    </source>
</reference>
<dbReference type="EMBL" id="JANWTP010000123">
    <property type="protein sequence ID" value="MDC8640429.1"/>
    <property type="molecule type" value="Genomic_DNA"/>
</dbReference>
<comment type="caution">
    <text evidence="7">The sequence shown here is derived from an EMBL/GenBank/DDBJ whole genome shotgun (WGS) entry which is preliminary data.</text>
</comment>
<feature type="domain" description="UDP-glucose/GDP-mannose dehydrogenase C-terminal" evidence="6">
    <location>
        <begin position="399"/>
        <end position="482"/>
    </location>
</feature>
<dbReference type="AlphaFoldDB" id="A0A9X4BVK6"/>
<dbReference type="NCBIfam" id="TIGR03026">
    <property type="entry name" value="NDP-sugDHase"/>
    <property type="match status" value="1"/>
</dbReference>
<dbReference type="InterPro" id="IPR014027">
    <property type="entry name" value="UDP-Glc/GDP-Man_DH_C"/>
</dbReference>
<evidence type="ECO:0000313" key="7">
    <source>
        <dbReference type="EMBL" id="MDC8640429.1"/>
    </source>
</evidence>
<dbReference type="InterPro" id="IPR001732">
    <property type="entry name" value="UDP-Glc/GDP-Man_DH_N"/>
</dbReference>
<dbReference type="InterPro" id="IPR036291">
    <property type="entry name" value="NAD(P)-bd_dom_sf"/>
</dbReference>
<evidence type="ECO:0000256" key="2">
    <source>
        <dbReference type="ARBA" id="ARBA00015132"/>
    </source>
</evidence>
<dbReference type="InterPro" id="IPR028359">
    <property type="entry name" value="UDP_ManNAc/GlcNAc_DH"/>
</dbReference>
<evidence type="ECO:0000256" key="1">
    <source>
        <dbReference type="ARBA" id="ARBA00006601"/>
    </source>
</evidence>
<dbReference type="SUPFAM" id="SSF52413">
    <property type="entry name" value="UDP-glucose/GDP-mannose dehydrogenase C-terminal domain"/>
    <property type="match status" value="1"/>
</dbReference>
<name>A0A9X4BVK6_9XANT</name>
<dbReference type="GO" id="GO:0016628">
    <property type="term" value="F:oxidoreductase activity, acting on the CH-CH group of donors, NAD or NADP as acceptor"/>
    <property type="evidence" value="ECO:0007669"/>
    <property type="project" value="InterPro"/>
</dbReference>
<evidence type="ECO:0000313" key="8">
    <source>
        <dbReference type="Proteomes" id="UP001140230"/>
    </source>
</evidence>